<dbReference type="Gene3D" id="3.10.450.50">
    <property type="match status" value="1"/>
</dbReference>
<gene>
    <name evidence="2" type="ORF">UFOPK3099_00484</name>
</gene>
<organism evidence="2">
    <name type="scientific">freshwater metagenome</name>
    <dbReference type="NCBI Taxonomy" id="449393"/>
    <lineage>
        <taxon>unclassified sequences</taxon>
        <taxon>metagenomes</taxon>
        <taxon>ecological metagenomes</taxon>
    </lineage>
</organism>
<name>A0A6J6YFT4_9ZZZZ</name>
<dbReference type="Pfam" id="PF13577">
    <property type="entry name" value="SnoaL_4"/>
    <property type="match status" value="1"/>
</dbReference>
<dbReference type="AlphaFoldDB" id="A0A6J6YFT4"/>
<dbReference type="EMBL" id="CAFAAV010000023">
    <property type="protein sequence ID" value="CAB4807083.1"/>
    <property type="molecule type" value="Genomic_DNA"/>
</dbReference>
<dbReference type="InterPro" id="IPR032710">
    <property type="entry name" value="NTF2-like_dom_sf"/>
</dbReference>
<proteinExistence type="predicted"/>
<dbReference type="SUPFAM" id="SSF54427">
    <property type="entry name" value="NTF2-like"/>
    <property type="match status" value="1"/>
</dbReference>
<evidence type="ECO:0000313" key="2">
    <source>
        <dbReference type="EMBL" id="CAB4807083.1"/>
    </source>
</evidence>
<protein>
    <submittedName>
        <fullName evidence="2">Unannotated protein</fullName>
    </submittedName>
</protein>
<accession>A0A6J6YFT4</accession>
<evidence type="ECO:0000259" key="1">
    <source>
        <dbReference type="Pfam" id="PF13577"/>
    </source>
</evidence>
<dbReference type="InterPro" id="IPR037401">
    <property type="entry name" value="SnoaL-like"/>
</dbReference>
<reference evidence="2" key="1">
    <citation type="submission" date="2020-05" db="EMBL/GenBank/DDBJ databases">
        <authorList>
            <person name="Chiriac C."/>
            <person name="Salcher M."/>
            <person name="Ghai R."/>
            <person name="Kavagutti S V."/>
        </authorList>
    </citation>
    <scope>NUCLEOTIDE SEQUENCE</scope>
</reference>
<feature type="domain" description="SnoaL-like" evidence="1">
    <location>
        <begin position="2"/>
        <end position="118"/>
    </location>
</feature>
<sequence>MELEGTATVEQLIARYAHAIDDRRFDDAGRLFATDARLVVGRHTFDGRDAIVATMLAAAASSEPGKHICTNIDAEVDGMHATVASDLVMIASNRTVSSAGRYLDQLICTNGRWQFQQRQIVVTIK</sequence>